<dbReference type="PANTHER" id="PTHR46182">
    <property type="entry name" value="FI19480P1"/>
    <property type="match status" value="1"/>
</dbReference>
<dbReference type="InterPro" id="IPR007110">
    <property type="entry name" value="Ig-like_dom"/>
</dbReference>
<evidence type="ECO:0000259" key="2">
    <source>
        <dbReference type="PROSITE" id="PS50835"/>
    </source>
</evidence>
<dbReference type="PROSITE" id="PS51841">
    <property type="entry name" value="LTD"/>
    <property type="match status" value="1"/>
</dbReference>
<dbReference type="RefSeq" id="WP_119852056.1">
    <property type="nucleotide sequence ID" value="NZ_QYSE01000001.1"/>
</dbReference>
<gene>
    <name evidence="4" type="ORF">D4741_03730</name>
</gene>
<dbReference type="Pfam" id="PF22352">
    <property type="entry name" value="K319L-like_PKD"/>
    <property type="match status" value="3"/>
</dbReference>
<organism evidence="4 5">
    <name type="scientific">Pseudoalteromonas gelatinilytica</name>
    <dbReference type="NCBI Taxonomy" id="1703256"/>
    <lineage>
        <taxon>Bacteria</taxon>
        <taxon>Pseudomonadati</taxon>
        <taxon>Pseudomonadota</taxon>
        <taxon>Gammaproteobacteria</taxon>
        <taxon>Alteromonadales</taxon>
        <taxon>Pseudoalteromonadaceae</taxon>
        <taxon>Pseudoalteromonas</taxon>
    </lineage>
</organism>
<dbReference type="InterPro" id="IPR013783">
    <property type="entry name" value="Ig-like_fold"/>
</dbReference>
<dbReference type="InterPro" id="IPR029865">
    <property type="entry name" value="KIAA0319-like"/>
</dbReference>
<comment type="caution">
    <text evidence="4">The sequence shown here is derived from an EMBL/GenBank/DDBJ whole genome shotgun (WGS) entry which is preliminary data.</text>
</comment>
<dbReference type="InterPro" id="IPR022409">
    <property type="entry name" value="PKD/Chitinase_dom"/>
</dbReference>
<dbReference type="PROSITE" id="PS50835">
    <property type="entry name" value="IG_LIKE"/>
    <property type="match status" value="1"/>
</dbReference>
<dbReference type="Gene3D" id="2.60.40.3010">
    <property type="match status" value="3"/>
</dbReference>
<dbReference type="PROSITE" id="PS51257">
    <property type="entry name" value="PROKAR_LIPOPROTEIN"/>
    <property type="match status" value="1"/>
</dbReference>
<dbReference type="AlphaFoldDB" id="A0A3A3ENB9"/>
<dbReference type="GO" id="GO:0005509">
    <property type="term" value="F:calcium ion binding"/>
    <property type="evidence" value="ECO:0007669"/>
    <property type="project" value="InterPro"/>
</dbReference>
<dbReference type="GO" id="GO:0008237">
    <property type="term" value="F:metallopeptidase activity"/>
    <property type="evidence" value="ECO:0007669"/>
    <property type="project" value="InterPro"/>
</dbReference>
<evidence type="ECO:0000259" key="3">
    <source>
        <dbReference type="PROSITE" id="PS51841"/>
    </source>
</evidence>
<dbReference type="Proteomes" id="UP000265938">
    <property type="component" value="Unassembled WGS sequence"/>
</dbReference>
<dbReference type="Pfam" id="PF00932">
    <property type="entry name" value="LTD"/>
    <property type="match status" value="1"/>
</dbReference>
<dbReference type="InterPro" id="IPR002126">
    <property type="entry name" value="Cadherin-like_dom"/>
</dbReference>
<dbReference type="SMART" id="SM00089">
    <property type="entry name" value="PKD"/>
    <property type="match status" value="3"/>
</dbReference>
<evidence type="ECO:0000259" key="1">
    <source>
        <dbReference type="PROSITE" id="PS50268"/>
    </source>
</evidence>
<evidence type="ECO:0000313" key="5">
    <source>
        <dbReference type="Proteomes" id="UP000265938"/>
    </source>
</evidence>
<dbReference type="Gene3D" id="3.40.390.10">
    <property type="entry name" value="Collagenase (Catalytic Domain)"/>
    <property type="match status" value="1"/>
</dbReference>
<proteinExistence type="predicted"/>
<evidence type="ECO:0000313" key="4">
    <source>
        <dbReference type="EMBL" id="RJF37206.1"/>
    </source>
</evidence>
<dbReference type="EMBL" id="QYSE01000001">
    <property type="protein sequence ID" value="RJF37206.1"/>
    <property type="molecule type" value="Genomic_DNA"/>
</dbReference>
<dbReference type="Pfam" id="PF17963">
    <property type="entry name" value="Big_9"/>
    <property type="match status" value="1"/>
</dbReference>
<feature type="domain" description="Cadherin" evidence="1">
    <location>
        <begin position="209"/>
        <end position="319"/>
    </location>
</feature>
<dbReference type="SUPFAM" id="SSF55486">
    <property type="entry name" value="Metalloproteases ('zincins'), catalytic domain"/>
    <property type="match status" value="1"/>
</dbReference>
<dbReference type="GO" id="GO:0031410">
    <property type="term" value="C:cytoplasmic vesicle"/>
    <property type="evidence" value="ECO:0007669"/>
    <property type="project" value="TreeGrafter"/>
</dbReference>
<dbReference type="GO" id="GO:0007156">
    <property type="term" value="P:homophilic cell adhesion via plasma membrane adhesion molecules"/>
    <property type="evidence" value="ECO:0007669"/>
    <property type="project" value="InterPro"/>
</dbReference>
<feature type="domain" description="Ig-like" evidence="2">
    <location>
        <begin position="223"/>
        <end position="306"/>
    </location>
</feature>
<dbReference type="Gene3D" id="2.60.40.10">
    <property type="entry name" value="Immunoglobulins"/>
    <property type="match status" value="1"/>
</dbReference>
<accession>A0A3A3ENB9</accession>
<protein>
    <submittedName>
        <fullName evidence="4">Tandem-95 repeat protein</fullName>
    </submittedName>
</protein>
<name>A0A3A3ENB9_9GAMM</name>
<dbReference type="PROSITE" id="PS50268">
    <property type="entry name" value="CADHERIN_2"/>
    <property type="match status" value="1"/>
</dbReference>
<dbReference type="InterPro" id="IPR024079">
    <property type="entry name" value="MetalloPept_cat_dom_sf"/>
</dbReference>
<sequence length="1191" mass="128207">MENRIKLLGLSILFSIFLTACGGGGGSEESNNAENQAPQVSISGDTEVNELATLSLSASANDSDGSIADFSWQQTGGPFIDFAANGQQINVSIPAVDTDTDVSFSLRVTDNQGATATTSITITIINVNQAPTISVAGPQISSSSNNISLSANASDSDGEVISYDWQQTAGPDVEFENGSSTISFTTPNVATLTQLVFSVTVTDSFGEQSTALFTIDVSANSAPSVSITGSQNIQEGAEGVLTATATDSDGSIISYSWVQTSGPITEFTATDNLINYTAPEVETNDEITFQVTATDDDGATSSAEFSVVVENYINLAPVITFDAIADITELTQASVSVVVTDSDGVIADIEWQQLSGPSVDFVQNGETITFTAPEVSENAEVIFRITAVDDQGAISSASLTFMIIHVNKPPTVSDIAITTEFNESSEFTIDASDIDGDELTISFSQQLAGASITLVDATTFRYLYQPASNSISQAPFTVTVSDGTQSAQATVSVTITDTSAATVVNVSPEDAASAVSVNARVMLSMSDVMKSSSLVVNSANGVCEGSVQLSADNFETCLAIDSLEMTGPQGNDNEYFNNIEFTAAFNQATEYALRLTEDLVNFADTPALAQVVSTFTTGSTDLKITEVVAIRFSNDTPWFELYNGTDSSVNLADYSVRVKSRDSSDNSISAATIFNLPDQVIAPEEYLIVHSGFGDQLFYDTTEQNKYIAFIGDIDSTVRPYWFLNGFVELLTRDSGSTVDFVRFGNDTTEPLTPGQWQTGSAPVISNVTGSSIKRDIDNTDTNSSSDWHYSQFTTPAGVNDVSCEDDSDEDGIPDCSELPGSTFSGLPLHAWGARVNQKDIFIEVDYMDSSDAGIIPHQTALEKVVSSFAEQGIVVHFDVGDLYHQAGGISVQDHDLGGGDQVTFRQYTPFNFNQGVESLFHYKMANFDMRRKPIFHYMLMANSRNIDGSASSSGVAELSGNDLMISMGNWGLSLDNEISRNLTFNYQASTIMHELGHNLGLDHGGDESTNYKPNHLSIMNYLYQLRGLPTIGNNEGDRYYSSRYRENANCAVQTADLTNSPFDSPENFVMSYSHGLGSSIDENNIIEANGLRYPGSAAVDFNCNADLTETLSQDTNDDTAVTVLNDVDEWSLIELRFYTLFSGNRFGVHQQDTDQKDVSKHIQQRMIEEQAPPLQLLSEIKAARERQGIK</sequence>
<reference evidence="4 5" key="1">
    <citation type="submission" date="2018-09" db="EMBL/GenBank/DDBJ databases">
        <title>Identification of marine bacteria producing industrial enzymes.</title>
        <authorList>
            <person name="Cheng T.H."/>
            <person name="Saidin J."/>
            <person name="Muhd D.D."/>
            <person name="Isa M.N.M."/>
            <person name="Bakar M.F.A."/>
            <person name="Ismail N."/>
        </authorList>
    </citation>
    <scope>NUCLEOTIDE SEQUENCE [LARGE SCALE GENOMIC DNA]</scope>
    <source>
        <strain evidence="4 5">MNAD 1.6</strain>
    </source>
</reference>
<dbReference type="PANTHER" id="PTHR46182:SF2">
    <property type="entry name" value="FI19480P1"/>
    <property type="match status" value="1"/>
</dbReference>
<dbReference type="NCBIfam" id="NF012211">
    <property type="entry name" value="tand_rpt_95"/>
    <property type="match status" value="2"/>
</dbReference>
<dbReference type="GO" id="GO:0016020">
    <property type="term" value="C:membrane"/>
    <property type="evidence" value="ECO:0007669"/>
    <property type="project" value="InterPro"/>
</dbReference>
<feature type="domain" description="LTD" evidence="3">
    <location>
        <begin position="613"/>
        <end position="746"/>
    </location>
</feature>
<dbReference type="InterPro" id="IPR001322">
    <property type="entry name" value="Lamin_tail_dom"/>
</dbReference>